<dbReference type="OrthoDB" id="412788at2759"/>
<gene>
    <name evidence="3" type="ORF">E6O75_ATG09160</name>
</gene>
<dbReference type="InterPro" id="IPR044053">
    <property type="entry name" value="AsaB-like"/>
</dbReference>
<evidence type="ECO:0000313" key="3">
    <source>
        <dbReference type="EMBL" id="TID16102.1"/>
    </source>
</evidence>
<dbReference type="AlphaFoldDB" id="A0A4Z1P6N9"/>
<evidence type="ECO:0000313" key="4">
    <source>
        <dbReference type="Proteomes" id="UP000298493"/>
    </source>
</evidence>
<dbReference type="NCBIfam" id="NF041278">
    <property type="entry name" value="CmcJ_NvfI_EfuI"/>
    <property type="match status" value="1"/>
</dbReference>
<dbReference type="EMBL" id="SNSC02000019">
    <property type="protein sequence ID" value="TID16102.1"/>
    <property type="molecule type" value="Genomic_DNA"/>
</dbReference>
<comment type="similarity">
    <text evidence="2">Belongs to the asaB hydroxylase/desaturase family.</text>
</comment>
<comment type="caution">
    <text evidence="3">The sequence shown here is derived from an EMBL/GenBank/DDBJ whole genome shotgun (WGS) entry which is preliminary data.</text>
</comment>
<dbReference type="GO" id="GO:0016491">
    <property type="term" value="F:oxidoreductase activity"/>
    <property type="evidence" value="ECO:0007669"/>
    <property type="project" value="UniProtKB-KW"/>
</dbReference>
<evidence type="ECO:0000256" key="2">
    <source>
        <dbReference type="ARBA" id="ARBA00023604"/>
    </source>
</evidence>
<dbReference type="Proteomes" id="UP000298493">
    <property type="component" value="Unassembled WGS sequence"/>
</dbReference>
<dbReference type="PANTHER" id="PTHR34598">
    <property type="entry name" value="BLL6449 PROTEIN"/>
    <property type="match status" value="1"/>
</dbReference>
<sequence>MKHNLPTTLFYYNEEGDAFPLTHTGKPCSVIITDITGDEAKYTLDDYGFQLVNQVSKVTAWLNPATVEKEYYPELEKLLMQVTGCKRVVVIEHVTRLSQTLDHKKAPDSQLTARPTVKWVHLDRFSSEGVAKELVVKHTGLDAESLLKGRYQIMNIWRPTKTILRDPFGIASAVPESDIVHMPFSTPEETGVKFGIKYRPYHQWYYKYKQEPNEVLLFKVFDTETSCKETKVPHSAFSDKDEEDKAPRESIEARALLFY</sequence>
<protein>
    <recommendedName>
        <fullName evidence="5">Methyltransferase</fullName>
    </recommendedName>
</protein>
<keyword evidence="4" id="KW-1185">Reference proteome</keyword>
<dbReference type="STRING" id="86259.A0A4Z1P6N9"/>
<name>A0A4Z1P6N9_9PEZI</name>
<organism evidence="3 4">
    <name type="scientific">Venturia nashicola</name>
    <dbReference type="NCBI Taxonomy" id="86259"/>
    <lineage>
        <taxon>Eukaryota</taxon>
        <taxon>Fungi</taxon>
        <taxon>Dikarya</taxon>
        <taxon>Ascomycota</taxon>
        <taxon>Pezizomycotina</taxon>
        <taxon>Dothideomycetes</taxon>
        <taxon>Pleosporomycetidae</taxon>
        <taxon>Venturiales</taxon>
        <taxon>Venturiaceae</taxon>
        <taxon>Venturia</taxon>
    </lineage>
</organism>
<dbReference type="PANTHER" id="PTHR34598:SF3">
    <property type="entry name" value="OXIDOREDUCTASE AN1597"/>
    <property type="match status" value="1"/>
</dbReference>
<keyword evidence="1" id="KW-0560">Oxidoreductase</keyword>
<proteinExistence type="inferred from homology"/>
<accession>A0A4Z1P6N9</accession>
<evidence type="ECO:0000256" key="1">
    <source>
        <dbReference type="ARBA" id="ARBA00023002"/>
    </source>
</evidence>
<reference evidence="3 4" key="1">
    <citation type="submission" date="2019-04" db="EMBL/GenBank/DDBJ databases">
        <title>High contiguity whole genome sequence and gene annotation resource for two Venturia nashicola isolates.</title>
        <authorList>
            <person name="Prokchorchik M."/>
            <person name="Won K."/>
            <person name="Lee Y."/>
            <person name="Choi E.D."/>
            <person name="Segonzac C."/>
            <person name="Sohn K.H."/>
        </authorList>
    </citation>
    <scope>NUCLEOTIDE SEQUENCE [LARGE SCALE GENOMIC DNA]</scope>
    <source>
        <strain evidence="3 4">PRI2</strain>
    </source>
</reference>
<evidence type="ECO:0008006" key="5">
    <source>
        <dbReference type="Google" id="ProtNLM"/>
    </source>
</evidence>